<keyword evidence="4" id="KW-1185">Reference proteome</keyword>
<sequence>MRMTLALLATAMAAAPALAADPVTIKVAMTGAAEVPAGDPDGTGTASVTIDAAKGQVCYTLSVAGIDTATMAHIHKGAAGVAGPVVVPLDPPATGSSTGCKPVDPAVIAAILATPSDYYVNIHNAAFPKGALRGQLGG</sequence>
<proteinExistence type="predicted"/>
<dbReference type="RefSeq" id="WP_343888552.1">
    <property type="nucleotide sequence ID" value="NZ_BAAAEH010000010.1"/>
</dbReference>
<dbReference type="InterPro" id="IPR010895">
    <property type="entry name" value="CHRD"/>
</dbReference>
<feature type="domain" description="CHRD" evidence="2">
    <location>
        <begin position="23"/>
        <end position="138"/>
    </location>
</feature>
<comment type="caution">
    <text evidence="3">The sequence shown here is derived from an EMBL/GenBank/DDBJ whole genome shotgun (WGS) entry which is preliminary data.</text>
</comment>
<evidence type="ECO:0000256" key="1">
    <source>
        <dbReference type="SAM" id="SignalP"/>
    </source>
</evidence>
<dbReference type="SMART" id="SM00754">
    <property type="entry name" value="CHRD"/>
    <property type="match status" value="1"/>
</dbReference>
<keyword evidence="1" id="KW-0732">Signal</keyword>
<gene>
    <name evidence="3" type="ORF">ABC974_10455</name>
</gene>
<evidence type="ECO:0000259" key="2">
    <source>
        <dbReference type="SMART" id="SM00754"/>
    </source>
</evidence>
<accession>A0ABU9Y2Q2</accession>
<protein>
    <submittedName>
        <fullName evidence="3">CHRD domain-containing protein</fullName>
    </submittedName>
</protein>
<name>A0ABU9Y2Q2_9SPHN</name>
<evidence type="ECO:0000313" key="3">
    <source>
        <dbReference type="EMBL" id="MEN2790047.1"/>
    </source>
</evidence>
<evidence type="ECO:0000313" key="4">
    <source>
        <dbReference type="Proteomes" id="UP001419910"/>
    </source>
</evidence>
<dbReference type="Proteomes" id="UP001419910">
    <property type="component" value="Unassembled WGS sequence"/>
</dbReference>
<organism evidence="3 4">
    <name type="scientific">Sphingomonas oligophenolica</name>
    <dbReference type="NCBI Taxonomy" id="301154"/>
    <lineage>
        <taxon>Bacteria</taxon>
        <taxon>Pseudomonadati</taxon>
        <taxon>Pseudomonadota</taxon>
        <taxon>Alphaproteobacteria</taxon>
        <taxon>Sphingomonadales</taxon>
        <taxon>Sphingomonadaceae</taxon>
        <taxon>Sphingomonas</taxon>
    </lineage>
</organism>
<dbReference type="EMBL" id="JBDIME010000007">
    <property type="protein sequence ID" value="MEN2790047.1"/>
    <property type="molecule type" value="Genomic_DNA"/>
</dbReference>
<feature type="signal peptide" evidence="1">
    <location>
        <begin position="1"/>
        <end position="19"/>
    </location>
</feature>
<feature type="chain" id="PRO_5045923806" evidence="1">
    <location>
        <begin position="20"/>
        <end position="138"/>
    </location>
</feature>
<dbReference type="Pfam" id="PF07452">
    <property type="entry name" value="CHRD"/>
    <property type="match status" value="1"/>
</dbReference>
<reference evidence="3 4" key="1">
    <citation type="submission" date="2024-05" db="EMBL/GenBank/DDBJ databases">
        <authorList>
            <person name="Liu Q."/>
            <person name="Xin Y.-H."/>
        </authorList>
    </citation>
    <scope>NUCLEOTIDE SEQUENCE [LARGE SCALE GENOMIC DNA]</scope>
    <source>
        <strain evidence="3 4">CGMCC 1.10181</strain>
    </source>
</reference>